<evidence type="ECO:0000256" key="4">
    <source>
        <dbReference type="SAM" id="MobiDB-lite"/>
    </source>
</evidence>
<dbReference type="Gene3D" id="3.40.1190.20">
    <property type="match status" value="1"/>
</dbReference>
<comment type="caution">
    <text evidence="6">The sequence shown here is derived from an EMBL/GenBank/DDBJ whole genome shotgun (WGS) entry which is preliminary data.</text>
</comment>
<comment type="similarity">
    <text evidence="1">Belongs to the carbohydrate kinase PfkB family.</text>
</comment>
<sequence>MGSSGDVRAVCLGEAMVVLRPDGDQPLAAATTLLRSVGGAEANVAGGLAALGVPTAWVSRLGQDPFGDVVVDDLTGRGVQVEVDRDPARPTGLYVKEPAPGGSRMHYYRAGSAAAAMDADLLARPGVVAALASAEVVHTSGITLGILEEDSGLVARLLALREKHGFRLSVDLNWRPALWTGASTAPLLALLRAADVVLLGADEARAALGAQTPEDLRELLGPRPRLVIKSDSHAAGEYDVDGRATQVPALRVDVVEPVGAGDGFAAGYLAGLVDGSGPVARLRQGHLVAATVLAAPGDHAAPPPADVRSRLLASSEEEWAATRVSADGIVSPALTNDAPTTDEETR</sequence>
<evidence type="ECO:0000313" key="7">
    <source>
        <dbReference type="Proteomes" id="UP001142292"/>
    </source>
</evidence>
<reference evidence="6" key="1">
    <citation type="journal article" date="2014" name="Int. J. Syst. Evol. Microbiol.">
        <title>Complete genome of a new Firmicutes species belonging to the dominant human colonic microbiota ('Ruminococcus bicirculans') reveals two chromosomes and a selective capacity to utilize plant glucans.</title>
        <authorList>
            <consortium name="NISC Comparative Sequencing Program"/>
            <person name="Wegmann U."/>
            <person name="Louis P."/>
            <person name="Goesmann A."/>
            <person name="Henrissat B."/>
            <person name="Duncan S.H."/>
            <person name="Flint H.J."/>
        </authorList>
    </citation>
    <scope>NUCLEOTIDE SEQUENCE</scope>
    <source>
        <strain evidence="6">VKM Ac-1246</strain>
    </source>
</reference>
<dbReference type="EMBL" id="BSEL01000007">
    <property type="protein sequence ID" value="GLJ69295.1"/>
    <property type="molecule type" value="Genomic_DNA"/>
</dbReference>
<dbReference type="InterPro" id="IPR029056">
    <property type="entry name" value="Ribokinase-like"/>
</dbReference>
<dbReference type="PANTHER" id="PTHR43320">
    <property type="entry name" value="SUGAR KINASE"/>
    <property type="match status" value="1"/>
</dbReference>
<dbReference type="GO" id="GO:0016301">
    <property type="term" value="F:kinase activity"/>
    <property type="evidence" value="ECO:0007669"/>
    <property type="project" value="UniProtKB-KW"/>
</dbReference>
<dbReference type="Pfam" id="PF00294">
    <property type="entry name" value="PfkB"/>
    <property type="match status" value="1"/>
</dbReference>
<protein>
    <submittedName>
        <fullName evidence="6">Carbohydrate kinase</fullName>
    </submittedName>
</protein>
<evidence type="ECO:0000313" key="6">
    <source>
        <dbReference type="EMBL" id="GLJ69295.1"/>
    </source>
</evidence>
<keyword evidence="3 6" id="KW-0418">Kinase</keyword>
<dbReference type="PANTHER" id="PTHR43320:SF2">
    <property type="entry name" value="2-DEHYDRO-3-DEOXYGLUCONOKINASE_2-DEHYDRO-3-DEOXYGALACTONOKINASE"/>
    <property type="match status" value="1"/>
</dbReference>
<evidence type="ECO:0000256" key="2">
    <source>
        <dbReference type="ARBA" id="ARBA00022679"/>
    </source>
</evidence>
<dbReference type="InterPro" id="IPR052700">
    <property type="entry name" value="Carb_kinase_PfkB-like"/>
</dbReference>
<dbReference type="SUPFAM" id="SSF53613">
    <property type="entry name" value="Ribokinase-like"/>
    <property type="match status" value="1"/>
</dbReference>
<keyword evidence="7" id="KW-1185">Reference proteome</keyword>
<reference evidence="6" key="2">
    <citation type="submission" date="2023-01" db="EMBL/GenBank/DDBJ databases">
        <authorList>
            <person name="Sun Q."/>
            <person name="Evtushenko L."/>
        </authorList>
    </citation>
    <scope>NUCLEOTIDE SEQUENCE</scope>
    <source>
        <strain evidence="6">VKM Ac-1246</strain>
    </source>
</reference>
<proteinExistence type="inferred from homology"/>
<keyword evidence="2" id="KW-0808">Transferase</keyword>
<organism evidence="6 7">
    <name type="scientific">Nocardioides luteus</name>
    <dbReference type="NCBI Taxonomy" id="1844"/>
    <lineage>
        <taxon>Bacteria</taxon>
        <taxon>Bacillati</taxon>
        <taxon>Actinomycetota</taxon>
        <taxon>Actinomycetes</taxon>
        <taxon>Propionibacteriales</taxon>
        <taxon>Nocardioidaceae</taxon>
        <taxon>Nocardioides</taxon>
    </lineage>
</organism>
<dbReference type="Proteomes" id="UP001142292">
    <property type="component" value="Unassembled WGS sequence"/>
</dbReference>
<gene>
    <name evidence="6" type="ORF">GCM10017579_33310</name>
</gene>
<evidence type="ECO:0000256" key="3">
    <source>
        <dbReference type="ARBA" id="ARBA00022777"/>
    </source>
</evidence>
<evidence type="ECO:0000259" key="5">
    <source>
        <dbReference type="Pfam" id="PF00294"/>
    </source>
</evidence>
<name>A0ABQ5SYN2_9ACTN</name>
<feature type="region of interest" description="Disordered" evidence="4">
    <location>
        <begin position="324"/>
        <end position="346"/>
    </location>
</feature>
<dbReference type="RefSeq" id="WP_189116461.1">
    <property type="nucleotide sequence ID" value="NZ_BMRK01000001.1"/>
</dbReference>
<feature type="domain" description="Carbohydrate kinase PfkB" evidence="5">
    <location>
        <begin position="9"/>
        <end position="300"/>
    </location>
</feature>
<evidence type="ECO:0000256" key="1">
    <source>
        <dbReference type="ARBA" id="ARBA00010688"/>
    </source>
</evidence>
<dbReference type="CDD" id="cd01166">
    <property type="entry name" value="KdgK"/>
    <property type="match status" value="1"/>
</dbReference>
<accession>A0ABQ5SYN2</accession>
<dbReference type="InterPro" id="IPR011611">
    <property type="entry name" value="PfkB_dom"/>
</dbReference>